<dbReference type="GO" id="GO:0005524">
    <property type="term" value="F:ATP binding"/>
    <property type="evidence" value="ECO:0007669"/>
    <property type="project" value="UniProtKB-KW"/>
</dbReference>
<evidence type="ECO:0000313" key="6">
    <source>
        <dbReference type="Proteomes" id="UP000675881"/>
    </source>
</evidence>
<evidence type="ECO:0000313" key="5">
    <source>
        <dbReference type="EMBL" id="CAF2992278.1"/>
    </source>
</evidence>
<name>A0A7R8HCI0_LEPSM</name>
<keyword evidence="3" id="KW-0067">ATP-binding</keyword>
<evidence type="ECO:0000256" key="1">
    <source>
        <dbReference type="ARBA" id="ARBA00008020"/>
    </source>
</evidence>
<organism evidence="5 6">
    <name type="scientific">Lepeophtheirus salmonis</name>
    <name type="common">Salmon louse</name>
    <name type="synonym">Caligus salmonis</name>
    <dbReference type="NCBI Taxonomy" id="72036"/>
    <lineage>
        <taxon>Eukaryota</taxon>
        <taxon>Metazoa</taxon>
        <taxon>Ecdysozoa</taxon>
        <taxon>Arthropoda</taxon>
        <taxon>Crustacea</taxon>
        <taxon>Multicrustacea</taxon>
        <taxon>Hexanauplia</taxon>
        <taxon>Copepoda</taxon>
        <taxon>Siphonostomatoida</taxon>
        <taxon>Caligidae</taxon>
        <taxon>Lepeophtheirus</taxon>
    </lineage>
</organism>
<evidence type="ECO:0000256" key="3">
    <source>
        <dbReference type="ARBA" id="ARBA00022840"/>
    </source>
</evidence>
<keyword evidence="4" id="KW-0143">Chaperone</keyword>
<dbReference type="InterPro" id="IPR017998">
    <property type="entry name" value="Chaperone_TCP-1"/>
</dbReference>
<dbReference type="PANTHER" id="PTHR11353">
    <property type="entry name" value="CHAPERONIN"/>
    <property type="match status" value="1"/>
</dbReference>
<evidence type="ECO:0000256" key="2">
    <source>
        <dbReference type="ARBA" id="ARBA00022741"/>
    </source>
</evidence>
<accession>A0A7R8HCI0</accession>
<keyword evidence="6" id="KW-1185">Reference proteome</keyword>
<proteinExistence type="inferred from homology"/>
<evidence type="ECO:0000256" key="4">
    <source>
        <dbReference type="ARBA" id="ARBA00023186"/>
    </source>
</evidence>
<dbReference type="Pfam" id="PF00118">
    <property type="entry name" value="Cpn60_TCP1"/>
    <property type="match status" value="1"/>
</dbReference>
<keyword evidence="2" id="KW-0547">Nucleotide-binding</keyword>
<dbReference type="SUPFAM" id="SSF54849">
    <property type="entry name" value="GroEL-intermediate domain like"/>
    <property type="match status" value="1"/>
</dbReference>
<dbReference type="OrthoDB" id="10052040at2759"/>
<dbReference type="GO" id="GO:0140662">
    <property type="term" value="F:ATP-dependent protein folding chaperone"/>
    <property type="evidence" value="ECO:0007669"/>
    <property type="project" value="InterPro"/>
</dbReference>
<dbReference type="Proteomes" id="UP000675881">
    <property type="component" value="Chromosome 7"/>
</dbReference>
<dbReference type="Gene3D" id="3.30.260.10">
    <property type="entry name" value="TCP-1-like chaperonin intermediate domain"/>
    <property type="match status" value="1"/>
</dbReference>
<gene>
    <name evidence="5" type="ORF">LSAA_13458</name>
</gene>
<comment type="similarity">
    <text evidence="1">Belongs to the TCP-1 chaperonin family.</text>
</comment>
<reference evidence="5" key="1">
    <citation type="submission" date="2021-02" db="EMBL/GenBank/DDBJ databases">
        <authorList>
            <person name="Bekaert M."/>
        </authorList>
    </citation>
    <scope>NUCLEOTIDE SEQUENCE</scope>
    <source>
        <strain evidence="5">IoA-00</strain>
    </source>
</reference>
<dbReference type="InterPro" id="IPR027409">
    <property type="entry name" value="GroEL-like_apical_dom_sf"/>
</dbReference>
<dbReference type="InterPro" id="IPR027410">
    <property type="entry name" value="TCP-1-like_intermed_sf"/>
</dbReference>
<dbReference type="InterPro" id="IPR002423">
    <property type="entry name" value="Cpn60/GroEL/TCP-1"/>
</dbReference>
<protein>
    <submittedName>
        <fullName evidence="5">CCT6</fullName>
    </submittedName>
</protein>
<sequence>MAEMINESNKTELRVLDDIKIPIASDLESKKQILASVVSTSLQTKVQSNIAKKRTDICINYGEEGTVIDLHMVELMEIQHRFKADTFPFRDSVIDHGSCHPEIPTKLTKCYILTCNTSLEYFGSPPKYETELLAFACHVIALNTLNGMNEAVLGYDDHCPHDGANTYTLSQMEDAVRDGINAVRNAIKDGFVITDTGAFEGAVLIFFNQASRIRDDYVAKKTL</sequence>
<dbReference type="InterPro" id="IPR027413">
    <property type="entry name" value="GROEL-like_equatorial_sf"/>
</dbReference>
<dbReference type="Gene3D" id="3.50.7.10">
    <property type="entry name" value="GroEL"/>
    <property type="match status" value="1"/>
</dbReference>
<dbReference type="EMBL" id="HG994586">
    <property type="protein sequence ID" value="CAF2992278.1"/>
    <property type="molecule type" value="Genomic_DNA"/>
</dbReference>
<dbReference type="Gene3D" id="1.10.560.10">
    <property type="entry name" value="GroEL-like equatorial domain"/>
    <property type="match status" value="1"/>
</dbReference>
<dbReference type="AlphaFoldDB" id="A0A7R8HCI0"/>